<dbReference type="GO" id="GO:0070475">
    <property type="term" value="P:rRNA base methylation"/>
    <property type="evidence" value="ECO:0007669"/>
    <property type="project" value="UniProtKB-UniRule"/>
</dbReference>
<dbReference type="Gene3D" id="3.40.50.150">
    <property type="entry name" value="Vaccinia Virus protein VP39"/>
    <property type="match status" value="1"/>
</dbReference>
<feature type="binding site" evidence="6">
    <location>
        <begin position="38"/>
        <end position="40"/>
    </location>
    <ligand>
        <name>S-adenosyl-L-methionine</name>
        <dbReference type="ChEBI" id="CHEBI:59789"/>
    </ligand>
</feature>
<comment type="catalytic activity">
    <reaction evidence="6">
        <text>cytidine(1402) in 16S rRNA + S-adenosyl-L-methionine = N(4)-methylcytidine(1402) in 16S rRNA + S-adenosyl-L-homocysteine + H(+)</text>
        <dbReference type="Rhea" id="RHEA:42928"/>
        <dbReference type="Rhea" id="RHEA-COMP:10286"/>
        <dbReference type="Rhea" id="RHEA-COMP:10287"/>
        <dbReference type="ChEBI" id="CHEBI:15378"/>
        <dbReference type="ChEBI" id="CHEBI:57856"/>
        <dbReference type="ChEBI" id="CHEBI:59789"/>
        <dbReference type="ChEBI" id="CHEBI:74506"/>
        <dbReference type="ChEBI" id="CHEBI:82748"/>
        <dbReference type="EC" id="2.1.1.199"/>
    </reaction>
</comment>
<keyword evidence="8" id="KW-1185">Reference proteome</keyword>
<feature type="binding site" evidence="6">
    <location>
        <position position="58"/>
    </location>
    <ligand>
        <name>S-adenosyl-L-methionine</name>
        <dbReference type="ChEBI" id="CHEBI:59789"/>
    </ligand>
</feature>
<gene>
    <name evidence="6" type="primary">rsmH</name>
    <name evidence="7" type="ORF">Theba_0668</name>
</gene>
<comment type="function">
    <text evidence="6">Specifically methylates the N4 position of cytidine in position 1402 (C1402) of 16S rRNA.</text>
</comment>
<feature type="binding site" evidence="6">
    <location>
        <position position="113"/>
    </location>
    <ligand>
        <name>S-adenosyl-L-methionine</name>
        <dbReference type="ChEBI" id="CHEBI:59789"/>
    </ligand>
</feature>
<evidence type="ECO:0000256" key="5">
    <source>
        <dbReference type="ARBA" id="ARBA00022691"/>
    </source>
</evidence>
<dbReference type="PIRSF" id="PIRSF004486">
    <property type="entry name" value="MraW"/>
    <property type="match status" value="1"/>
</dbReference>
<feature type="binding site" evidence="6">
    <location>
        <position position="106"/>
    </location>
    <ligand>
        <name>S-adenosyl-L-methionine</name>
        <dbReference type="ChEBI" id="CHEBI:59789"/>
    </ligand>
</feature>
<keyword evidence="6" id="KW-0963">Cytoplasm</keyword>
<evidence type="ECO:0000256" key="6">
    <source>
        <dbReference type="HAMAP-Rule" id="MF_01007"/>
    </source>
</evidence>
<comment type="subcellular location">
    <subcellularLocation>
        <location evidence="6">Cytoplasm</location>
    </subcellularLocation>
</comment>
<name>I2F382_9BACT</name>
<evidence type="ECO:0000313" key="8">
    <source>
        <dbReference type="Proteomes" id="UP000002881"/>
    </source>
</evidence>
<dbReference type="Gene3D" id="1.10.150.170">
    <property type="entry name" value="Putative methyltransferase TM0872, insert domain"/>
    <property type="match status" value="1"/>
</dbReference>
<evidence type="ECO:0000256" key="1">
    <source>
        <dbReference type="ARBA" id="ARBA00010396"/>
    </source>
</evidence>
<dbReference type="GO" id="GO:0005737">
    <property type="term" value="C:cytoplasm"/>
    <property type="evidence" value="ECO:0007669"/>
    <property type="project" value="UniProtKB-SubCell"/>
</dbReference>
<keyword evidence="5 6" id="KW-0949">S-adenosyl-L-methionine</keyword>
<reference evidence="7 8" key="1">
    <citation type="journal article" date="2012" name="Genome Biol. Evol.">
        <title>Genome Sequence of the Mesophilic Thermotogales Bacterium Mesotoga prima MesG1.Ag.4.2 Reveals the Largest Thermotogales Genome To Date.</title>
        <authorList>
            <person name="Zhaxybayeva O."/>
            <person name="Swithers K.S."/>
            <person name="Foght J."/>
            <person name="Green A.G."/>
            <person name="Bruce D."/>
            <person name="Detter C."/>
            <person name="Han S."/>
            <person name="Teshima H."/>
            <person name="Han J."/>
            <person name="Woyke T."/>
            <person name="Pitluck S."/>
            <person name="Nolan M."/>
            <person name="Ivanova N."/>
            <person name="Pati A."/>
            <person name="Land M.L."/>
            <person name="Dlutek M."/>
            <person name="Doolittle W.F."/>
            <person name="Noll K.M."/>
            <person name="Nesbo C.L."/>
        </authorList>
    </citation>
    <scope>NUCLEOTIDE SEQUENCE [LARGE SCALE GENOMIC DNA]</scope>
    <source>
        <strain evidence="8">mesG1.Ag.4.2</strain>
    </source>
</reference>
<dbReference type="eggNOG" id="COG0275">
    <property type="taxonomic scope" value="Bacteria"/>
</dbReference>
<dbReference type="HOGENOM" id="CLU_038422_3_0_0"/>
<protein>
    <recommendedName>
        <fullName evidence="6">Ribosomal RNA small subunit methyltransferase H</fullName>
        <ecNumber evidence="6">2.1.1.199</ecNumber>
    </recommendedName>
    <alternativeName>
        <fullName evidence="6">16S rRNA m(4)C1402 methyltransferase</fullName>
    </alternativeName>
    <alternativeName>
        <fullName evidence="6">rRNA (cytosine-N(4)-)-methyltransferase RsmH</fullName>
    </alternativeName>
</protein>
<keyword evidence="2 6" id="KW-0698">rRNA processing</keyword>
<dbReference type="Proteomes" id="UP000002881">
    <property type="component" value="Chromosome"/>
</dbReference>
<evidence type="ECO:0000256" key="4">
    <source>
        <dbReference type="ARBA" id="ARBA00022679"/>
    </source>
</evidence>
<dbReference type="AlphaFoldDB" id="I2F382"/>
<dbReference type="KEGG" id="mpg:Theba_0668"/>
<evidence type="ECO:0000256" key="2">
    <source>
        <dbReference type="ARBA" id="ARBA00022552"/>
    </source>
</evidence>
<dbReference type="GO" id="GO:0071424">
    <property type="term" value="F:rRNA (cytosine-N4-)-methyltransferase activity"/>
    <property type="evidence" value="ECO:0007669"/>
    <property type="project" value="UniProtKB-UniRule"/>
</dbReference>
<dbReference type="EC" id="2.1.1.199" evidence="6"/>
<organism evidence="7 8">
    <name type="scientific">Mesotoga prima MesG1.Ag.4.2</name>
    <dbReference type="NCBI Taxonomy" id="660470"/>
    <lineage>
        <taxon>Bacteria</taxon>
        <taxon>Thermotogati</taxon>
        <taxon>Thermotogota</taxon>
        <taxon>Thermotogae</taxon>
        <taxon>Kosmotogales</taxon>
        <taxon>Kosmotogaceae</taxon>
        <taxon>Mesotoga</taxon>
    </lineage>
</organism>
<keyword evidence="3 6" id="KW-0489">Methyltransferase</keyword>
<evidence type="ECO:0000256" key="3">
    <source>
        <dbReference type="ARBA" id="ARBA00022603"/>
    </source>
</evidence>
<evidence type="ECO:0000313" key="7">
    <source>
        <dbReference type="EMBL" id="AFK06385.1"/>
    </source>
</evidence>
<feature type="binding site" evidence="6">
    <location>
        <position position="85"/>
    </location>
    <ligand>
        <name>S-adenosyl-L-methionine</name>
        <dbReference type="ChEBI" id="CHEBI:59789"/>
    </ligand>
</feature>
<dbReference type="EMBL" id="CP003532">
    <property type="protein sequence ID" value="AFK06385.1"/>
    <property type="molecule type" value="Genomic_DNA"/>
</dbReference>
<comment type="similarity">
    <text evidence="1 6">Belongs to the methyltransferase superfamily. RsmH family.</text>
</comment>
<dbReference type="Pfam" id="PF01795">
    <property type="entry name" value="Methyltransf_5"/>
    <property type="match status" value="1"/>
</dbReference>
<proteinExistence type="inferred from homology"/>
<sequence length="299" mass="34239">MSRQYDERHRSVMIHEALHYLLGGRLTGTYIDCTAGEGGHIRAMLEATEGQAKIIGLDVDSEVLNIAEQNLKDYRESVELFNLSYVDFEIALRQAGVEKVDGFLLDVGVSTFQLKAKGRGFSYELDEPLDMRMNLSQKRTAADVVNSYREDELSRIIFEFGDEKRFARKIARSIVSRRPLFTTKDLHDAIKAAIPPAERYKRRRHFATKTFQAVRIEVNQELENIESTLRKIPGFLNQGGRIVIISFHSLEDGIAKRVFREKSESELKILTKKPVQPSKEEVELNLRARSARLRAAERI</sequence>
<dbReference type="SUPFAM" id="SSF53335">
    <property type="entry name" value="S-adenosyl-L-methionine-dependent methyltransferases"/>
    <property type="match status" value="1"/>
</dbReference>
<accession>I2F382</accession>
<dbReference type="PANTHER" id="PTHR11265">
    <property type="entry name" value="S-ADENOSYL-METHYLTRANSFERASE MRAW"/>
    <property type="match status" value="1"/>
</dbReference>
<dbReference type="PANTHER" id="PTHR11265:SF0">
    <property type="entry name" value="12S RRNA N4-METHYLCYTIDINE METHYLTRANSFERASE"/>
    <property type="match status" value="1"/>
</dbReference>
<dbReference type="NCBIfam" id="TIGR00006">
    <property type="entry name" value="16S rRNA (cytosine(1402)-N(4))-methyltransferase RsmH"/>
    <property type="match status" value="1"/>
</dbReference>
<dbReference type="GeneID" id="87106512"/>
<dbReference type="HAMAP" id="MF_01007">
    <property type="entry name" value="16SrRNA_methyltr_H"/>
    <property type="match status" value="1"/>
</dbReference>
<dbReference type="RefSeq" id="WP_014730459.1">
    <property type="nucleotide sequence ID" value="NC_017934.1"/>
</dbReference>
<keyword evidence="4 6" id="KW-0808">Transferase</keyword>
<dbReference type="STRING" id="660470.Theba_0668"/>
<dbReference type="InterPro" id="IPR023397">
    <property type="entry name" value="SAM-dep_MeTrfase_MraW_recog"/>
</dbReference>
<dbReference type="InterPro" id="IPR002903">
    <property type="entry name" value="RsmH"/>
</dbReference>
<dbReference type="InterPro" id="IPR029063">
    <property type="entry name" value="SAM-dependent_MTases_sf"/>
</dbReference>
<dbReference type="SUPFAM" id="SSF81799">
    <property type="entry name" value="Putative methyltransferase TM0872, insert domain"/>
    <property type="match status" value="1"/>
</dbReference>